<gene>
    <name evidence="10" type="primary">flgF</name>
    <name evidence="10" type="ORF">CA267_014090</name>
</gene>
<reference evidence="10 11" key="2">
    <citation type="submission" date="2020-04" db="EMBL/GenBank/DDBJ databases">
        <title>Complete genome sequence of Alteromonas pelagimontana 5.12T.</title>
        <authorList>
            <person name="Sinha R.K."/>
            <person name="Krishnan K.P."/>
            <person name="Kurian J.P."/>
        </authorList>
    </citation>
    <scope>NUCLEOTIDE SEQUENCE [LARGE SCALE GENOMIC DNA]</scope>
    <source>
        <strain evidence="10 11">5.12</strain>
    </source>
</reference>
<dbReference type="AlphaFoldDB" id="A0A6M4MGU2"/>
<proteinExistence type="inferred from homology"/>
<dbReference type="Pfam" id="PF00460">
    <property type="entry name" value="Flg_bb_rod"/>
    <property type="match status" value="1"/>
</dbReference>
<dbReference type="InterPro" id="IPR037925">
    <property type="entry name" value="FlgE/F/G-like"/>
</dbReference>
<dbReference type="GO" id="GO:0071978">
    <property type="term" value="P:bacterial-type flagellum-dependent swarming motility"/>
    <property type="evidence" value="ECO:0007669"/>
    <property type="project" value="TreeGrafter"/>
</dbReference>
<protein>
    <recommendedName>
        <fullName evidence="5 6">Flagellar basal-body rod protein FlgF</fullName>
    </recommendedName>
</protein>
<dbReference type="Pfam" id="PF06429">
    <property type="entry name" value="Flg_bbr_C"/>
    <property type="match status" value="1"/>
</dbReference>
<dbReference type="EMBL" id="CP052766">
    <property type="protein sequence ID" value="QJR81805.1"/>
    <property type="molecule type" value="Genomic_DNA"/>
</dbReference>
<dbReference type="OrthoDB" id="9804559at2"/>
<dbReference type="GO" id="GO:0030694">
    <property type="term" value="C:bacterial-type flagellum basal body, rod"/>
    <property type="evidence" value="ECO:0007669"/>
    <property type="project" value="UniProtKB-UniRule"/>
</dbReference>
<sequence>MDKLLYIAASGAKQDLLATGVRANNLANAQTTGFKAQLEQARAMPAYGEGLPTRVFSMTESPSNNYEAGAMVQTNRDLDVAIQGEGWFSVQDASGNEAYTRDGSFQLGADGVLTDMHNNIVMGDNGPIYLPVPLDNLNIAMDGTISTRPLGAPENVSEEVGRLKLVNPDLDAVKRGDDGLFRMKDGSVAEADGFVNVRTGMLEGSNVNTVAEMVNMISLQRHYEMQIKMMKQADDLATQGNMLLRIL</sequence>
<feature type="domain" description="Flagellar hook protein FlgE/F/G-like D1" evidence="9">
    <location>
        <begin position="81"/>
        <end position="146"/>
    </location>
</feature>
<evidence type="ECO:0000256" key="4">
    <source>
        <dbReference type="ARBA" id="ARBA00038560"/>
    </source>
</evidence>
<dbReference type="NCBIfam" id="TIGR03506">
    <property type="entry name" value="FlgEFG_subfam"/>
    <property type="match status" value="1"/>
</dbReference>
<evidence type="ECO:0000256" key="2">
    <source>
        <dbReference type="ARBA" id="ARBA00009677"/>
    </source>
</evidence>
<evidence type="ECO:0000259" key="9">
    <source>
        <dbReference type="Pfam" id="PF22692"/>
    </source>
</evidence>
<dbReference type="NCBIfam" id="NF009280">
    <property type="entry name" value="PRK12640.1"/>
    <property type="match status" value="1"/>
</dbReference>
<comment type="subcellular location">
    <subcellularLocation>
        <location evidence="1 6">Bacterial flagellum basal body</location>
    </subcellularLocation>
</comment>
<evidence type="ECO:0000256" key="5">
    <source>
        <dbReference type="ARBA" id="ARBA00040228"/>
    </source>
</evidence>
<dbReference type="SUPFAM" id="SSF117143">
    <property type="entry name" value="Flagellar hook protein flgE"/>
    <property type="match status" value="1"/>
</dbReference>
<evidence type="ECO:0000259" key="8">
    <source>
        <dbReference type="Pfam" id="PF06429"/>
    </source>
</evidence>
<feature type="domain" description="Flagellar basal-body/hook protein C-terminal" evidence="8">
    <location>
        <begin position="199"/>
        <end position="240"/>
    </location>
</feature>
<organism evidence="10 11">
    <name type="scientific">Alteromonas pelagimontana</name>
    <dbReference type="NCBI Taxonomy" id="1858656"/>
    <lineage>
        <taxon>Bacteria</taxon>
        <taxon>Pseudomonadati</taxon>
        <taxon>Pseudomonadota</taxon>
        <taxon>Gammaproteobacteria</taxon>
        <taxon>Alteromonadales</taxon>
        <taxon>Alteromonadaceae</taxon>
        <taxon>Alteromonas/Salinimonas group</taxon>
        <taxon>Alteromonas</taxon>
    </lineage>
</organism>
<evidence type="ECO:0000256" key="1">
    <source>
        <dbReference type="ARBA" id="ARBA00004117"/>
    </source>
</evidence>
<keyword evidence="3 6" id="KW-0975">Bacterial flagellum</keyword>
<accession>A0A6M4MGU2</accession>
<dbReference type="PANTHER" id="PTHR30435:SF18">
    <property type="entry name" value="FLAGELLAR BASAL-BODY ROD PROTEIN FLGF"/>
    <property type="match status" value="1"/>
</dbReference>
<dbReference type="RefSeq" id="WP_075610627.1">
    <property type="nucleotide sequence ID" value="NZ_CP052766.1"/>
</dbReference>
<evidence type="ECO:0000256" key="6">
    <source>
        <dbReference type="RuleBase" id="RU362116"/>
    </source>
</evidence>
<dbReference type="Pfam" id="PF22692">
    <property type="entry name" value="LlgE_F_G_D1"/>
    <property type="match status" value="1"/>
</dbReference>
<dbReference type="InterPro" id="IPR020013">
    <property type="entry name" value="Flagellar_FlgE/F/G"/>
</dbReference>
<keyword evidence="10" id="KW-0966">Cell projection</keyword>
<evidence type="ECO:0000259" key="7">
    <source>
        <dbReference type="Pfam" id="PF00460"/>
    </source>
</evidence>
<dbReference type="InterPro" id="IPR053967">
    <property type="entry name" value="LlgE_F_G-like_D1"/>
</dbReference>
<dbReference type="NCBIfam" id="TIGR02490">
    <property type="entry name" value="flgF"/>
    <property type="match status" value="1"/>
</dbReference>
<dbReference type="PANTHER" id="PTHR30435">
    <property type="entry name" value="FLAGELLAR PROTEIN"/>
    <property type="match status" value="1"/>
</dbReference>
<evidence type="ECO:0000313" key="11">
    <source>
        <dbReference type="Proteomes" id="UP000219285"/>
    </source>
</evidence>
<evidence type="ECO:0000313" key="10">
    <source>
        <dbReference type="EMBL" id="QJR81805.1"/>
    </source>
</evidence>
<reference evidence="11" key="1">
    <citation type="submission" date="2014-12" db="EMBL/GenBank/DDBJ databases">
        <title>Complete genome sequence of a multi-drug resistant Klebsiella pneumoniae.</title>
        <authorList>
            <person name="Hua X."/>
            <person name="Chen Q."/>
            <person name="Li X."/>
            <person name="Feng Y."/>
            <person name="Ruan Z."/>
            <person name="Yu Y."/>
        </authorList>
    </citation>
    <scope>NUCLEOTIDE SEQUENCE [LARGE SCALE GENOMIC DNA]</scope>
    <source>
        <strain evidence="11">5.12</strain>
    </source>
</reference>
<dbReference type="KEGG" id="apel:CA267_014090"/>
<keyword evidence="10" id="KW-0969">Cilium</keyword>
<feature type="domain" description="Flagellar basal body rod protein N-terminal" evidence="7">
    <location>
        <begin position="5"/>
        <end position="35"/>
    </location>
</feature>
<name>A0A6M4MGU2_9ALTE</name>
<comment type="subunit">
    <text evidence="4 6">The basal body constitutes a major portion of the flagellar organelle and consists of five rings (E,L,P,S, and M) mounted on a central rod. The rod consists of about 26 subunits of FlgG in the distal portion, and FlgB, FlgC and FlgF are thought to build up the proximal portion of the rod with about 6 subunits each.</text>
</comment>
<dbReference type="InterPro" id="IPR010930">
    <property type="entry name" value="Flg_bb/hook_C_dom"/>
</dbReference>
<keyword evidence="10" id="KW-0282">Flagellum</keyword>
<keyword evidence="11" id="KW-1185">Reference proteome</keyword>
<dbReference type="InterPro" id="IPR012836">
    <property type="entry name" value="FlgF"/>
</dbReference>
<evidence type="ECO:0000256" key="3">
    <source>
        <dbReference type="ARBA" id="ARBA00023143"/>
    </source>
</evidence>
<dbReference type="InterPro" id="IPR001444">
    <property type="entry name" value="Flag_bb_rod_N"/>
</dbReference>
<comment type="similarity">
    <text evidence="2 6">Belongs to the flagella basal body rod proteins family.</text>
</comment>
<dbReference type="Proteomes" id="UP000219285">
    <property type="component" value="Chromosome"/>
</dbReference>